<sequence length="425" mass="47802">MNGRYSTEVARAIQKIWLSHSPRQMREGFEMLRKASEAGDADAMCYFARCHLGESYVWSGAGFPVDEDLASDLLKKAVRLGSASAVLCALRNGKLSQDVAGEMPFGSLFEAYEEILSQAEAGDAFCLYMIGNVMFWGDYMLICPEEAEKFASAEEYKRYAYPIAADYYQQSFEAGLGSGFGNYRTIYESGLAGMETEVFEEHMEMLAETGDALVCNDYGKWLEDEYDDAPHAFEYYRKAVELGDQKSAYNVGTCYGRGYGVDEDTDKAFEYYLIAARDGHPMAQFQIGNFYFEGRGSLPCDYSQAYRWLSMAHENADCDERTSWQAAAELGILLQDGLGTSQDDCQAYRYLAEAERYLADVWEPLDAMVLNALGVAYGFGRGTDENIKLAIDYFDRAIDFGLEKAKANKARFRRSLFGLGKWARR</sequence>
<protein>
    <submittedName>
        <fullName evidence="1">Sel1 repeat family protein</fullName>
    </submittedName>
</protein>
<reference evidence="2" key="1">
    <citation type="submission" date="2018-02" db="EMBL/GenBank/DDBJ databases">
        <authorList>
            <person name="Clavel T."/>
            <person name="Strowig T."/>
        </authorList>
    </citation>
    <scope>NUCLEOTIDE SEQUENCE [LARGE SCALE GENOMIC DNA]</scope>
    <source>
        <strain evidence="2">DSM 103720</strain>
    </source>
</reference>
<proteinExistence type="predicted"/>
<name>A0A2V1IQS9_9BACT</name>
<dbReference type="SMART" id="SM00671">
    <property type="entry name" value="SEL1"/>
    <property type="match status" value="6"/>
</dbReference>
<dbReference type="InterPro" id="IPR011990">
    <property type="entry name" value="TPR-like_helical_dom_sf"/>
</dbReference>
<evidence type="ECO:0000313" key="2">
    <source>
        <dbReference type="Proteomes" id="UP000244905"/>
    </source>
</evidence>
<keyword evidence="2" id="KW-1185">Reference proteome</keyword>
<dbReference type="Proteomes" id="UP000244905">
    <property type="component" value="Unassembled WGS sequence"/>
</dbReference>
<dbReference type="EMBL" id="PUEC01000011">
    <property type="protein sequence ID" value="PWB02585.1"/>
    <property type="molecule type" value="Genomic_DNA"/>
</dbReference>
<dbReference type="Pfam" id="PF08238">
    <property type="entry name" value="Sel1"/>
    <property type="match status" value="7"/>
</dbReference>
<dbReference type="GeneID" id="82525896"/>
<accession>A0A2V1IQS9</accession>
<dbReference type="InterPro" id="IPR050767">
    <property type="entry name" value="Sel1_AlgK"/>
</dbReference>
<dbReference type="AlphaFoldDB" id="A0A2V1IQS9"/>
<organism evidence="1 2">
    <name type="scientific">Duncaniella muris</name>
    <dbReference type="NCBI Taxonomy" id="2094150"/>
    <lineage>
        <taxon>Bacteria</taxon>
        <taxon>Pseudomonadati</taxon>
        <taxon>Bacteroidota</taxon>
        <taxon>Bacteroidia</taxon>
        <taxon>Bacteroidales</taxon>
        <taxon>Muribaculaceae</taxon>
        <taxon>Duncaniella</taxon>
    </lineage>
</organism>
<dbReference type="RefSeq" id="WP_107032050.1">
    <property type="nucleotide sequence ID" value="NZ_CARHZK010000095.1"/>
</dbReference>
<evidence type="ECO:0000313" key="1">
    <source>
        <dbReference type="EMBL" id="PWB02585.1"/>
    </source>
</evidence>
<dbReference type="PANTHER" id="PTHR11102:SF160">
    <property type="entry name" value="ERAD-ASSOCIATED E3 UBIQUITIN-PROTEIN LIGASE COMPONENT HRD3"/>
    <property type="match status" value="1"/>
</dbReference>
<comment type="caution">
    <text evidence="1">The sequence shown here is derived from an EMBL/GenBank/DDBJ whole genome shotgun (WGS) entry which is preliminary data.</text>
</comment>
<dbReference type="SUPFAM" id="SSF81901">
    <property type="entry name" value="HCP-like"/>
    <property type="match status" value="2"/>
</dbReference>
<dbReference type="InterPro" id="IPR006597">
    <property type="entry name" value="Sel1-like"/>
</dbReference>
<dbReference type="Gene3D" id="1.25.40.10">
    <property type="entry name" value="Tetratricopeptide repeat domain"/>
    <property type="match status" value="2"/>
</dbReference>
<gene>
    <name evidence="1" type="ORF">C5O23_06010</name>
</gene>
<dbReference type="PANTHER" id="PTHR11102">
    <property type="entry name" value="SEL-1-LIKE PROTEIN"/>
    <property type="match status" value="1"/>
</dbReference>